<dbReference type="Pfam" id="PF00248">
    <property type="entry name" value="Aldo_ket_red"/>
    <property type="match status" value="1"/>
</dbReference>
<feature type="site" description="Lowers pKa of active site Tyr" evidence="6">
    <location>
        <position position="103"/>
    </location>
</feature>
<dbReference type="PANTHER" id="PTHR43827:SF3">
    <property type="entry name" value="NADP-DEPENDENT OXIDOREDUCTASE DOMAIN-CONTAINING PROTEIN"/>
    <property type="match status" value="1"/>
</dbReference>
<dbReference type="PIRSF" id="PIRSF000097">
    <property type="entry name" value="AKR"/>
    <property type="match status" value="1"/>
</dbReference>
<keyword evidence="9" id="KW-1185">Reference proteome</keyword>
<feature type="domain" description="NADP-dependent oxidoreductase" evidence="7">
    <location>
        <begin position="40"/>
        <end position="293"/>
    </location>
</feature>
<dbReference type="Proteomes" id="UP000813385">
    <property type="component" value="Unassembled WGS sequence"/>
</dbReference>
<dbReference type="FunFam" id="3.20.20.100:FF:000002">
    <property type="entry name" value="2,5-diketo-D-gluconic acid reductase A"/>
    <property type="match status" value="1"/>
</dbReference>
<dbReference type="SUPFAM" id="SSF51430">
    <property type="entry name" value="NAD(P)-linked oxidoreductase"/>
    <property type="match status" value="1"/>
</dbReference>
<feature type="active site" description="Proton donor" evidence="4">
    <location>
        <position position="78"/>
    </location>
</feature>
<protein>
    <submittedName>
        <fullName evidence="8">Aldo-keto reductase family 1 member C4</fullName>
    </submittedName>
</protein>
<dbReference type="CDD" id="cd19120">
    <property type="entry name" value="AKR_AKR3C2-3"/>
    <property type="match status" value="1"/>
</dbReference>
<dbReference type="AlphaFoldDB" id="A0A8K0T537"/>
<reference evidence="8" key="1">
    <citation type="journal article" date="2021" name="Nat. Commun.">
        <title>Genetic determinants of endophytism in the Arabidopsis root mycobiome.</title>
        <authorList>
            <person name="Mesny F."/>
            <person name="Miyauchi S."/>
            <person name="Thiergart T."/>
            <person name="Pickel B."/>
            <person name="Atanasova L."/>
            <person name="Karlsson M."/>
            <person name="Huettel B."/>
            <person name="Barry K.W."/>
            <person name="Haridas S."/>
            <person name="Chen C."/>
            <person name="Bauer D."/>
            <person name="Andreopoulos W."/>
            <person name="Pangilinan J."/>
            <person name="LaButti K."/>
            <person name="Riley R."/>
            <person name="Lipzen A."/>
            <person name="Clum A."/>
            <person name="Drula E."/>
            <person name="Henrissat B."/>
            <person name="Kohler A."/>
            <person name="Grigoriev I.V."/>
            <person name="Martin F.M."/>
            <person name="Hacquard S."/>
        </authorList>
    </citation>
    <scope>NUCLEOTIDE SEQUENCE</scope>
    <source>
        <strain evidence="8">MPI-CAGE-AT-0016</strain>
    </source>
</reference>
<dbReference type="PROSITE" id="PS00062">
    <property type="entry name" value="ALDOKETO_REDUCTASE_2"/>
    <property type="match status" value="1"/>
</dbReference>
<dbReference type="PANTHER" id="PTHR43827">
    <property type="entry name" value="2,5-DIKETO-D-GLUCONIC ACID REDUCTASE"/>
    <property type="match status" value="1"/>
</dbReference>
<keyword evidence="2" id="KW-0521">NADP</keyword>
<dbReference type="GO" id="GO:0016616">
    <property type="term" value="F:oxidoreductase activity, acting on the CH-OH group of donors, NAD or NADP as acceptor"/>
    <property type="evidence" value="ECO:0007669"/>
    <property type="project" value="UniProtKB-ARBA"/>
</dbReference>
<evidence type="ECO:0000256" key="3">
    <source>
        <dbReference type="ARBA" id="ARBA00023002"/>
    </source>
</evidence>
<gene>
    <name evidence="8" type="ORF">B0T11DRAFT_248088</name>
</gene>
<sequence>MNSITAEWQPDASGSAPKQVPYIPSLKLNDGNEIPFLAYGLGTANFKRGGTAFDEDLVEITTKAIKAGYLHLDGAQVYGNEQELGAAIKKAGVPRERLYVTAKINGTKKLDTFEAFNQTIKNLGLDYVDLYLIHAPWFADSDEDLQAKWADLERIKDSGVARSIGVSNFLPSHLAAILKTAKVVPAINQVEFHPYLQHDEDFLAFHREHRIAVACYGALVPITRKVEGPVLALWEGLAKKYGVTPSEVGLRWVIDQGLVAITTSSSEDRLQAYMTKVPGFKLTPKEVEDVAKAGRTVHHRAFWLDRIDADDKR</sequence>
<dbReference type="GO" id="GO:0016652">
    <property type="term" value="F:oxidoreductase activity, acting on NAD(P)H as acceptor"/>
    <property type="evidence" value="ECO:0007669"/>
    <property type="project" value="InterPro"/>
</dbReference>
<evidence type="ECO:0000256" key="5">
    <source>
        <dbReference type="PIRSR" id="PIRSR000097-2"/>
    </source>
</evidence>
<dbReference type="EMBL" id="JAGPXD010000007">
    <property type="protein sequence ID" value="KAH7347741.1"/>
    <property type="molecule type" value="Genomic_DNA"/>
</dbReference>
<organism evidence="8 9">
    <name type="scientific">Plectosphaerella cucumerina</name>
    <dbReference type="NCBI Taxonomy" id="40658"/>
    <lineage>
        <taxon>Eukaryota</taxon>
        <taxon>Fungi</taxon>
        <taxon>Dikarya</taxon>
        <taxon>Ascomycota</taxon>
        <taxon>Pezizomycotina</taxon>
        <taxon>Sordariomycetes</taxon>
        <taxon>Hypocreomycetidae</taxon>
        <taxon>Glomerellales</taxon>
        <taxon>Plectosphaerellaceae</taxon>
        <taxon>Plectosphaerella</taxon>
    </lineage>
</organism>
<dbReference type="InterPro" id="IPR036812">
    <property type="entry name" value="NAD(P)_OxRdtase_dom_sf"/>
</dbReference>
<dbReference type="InterPro" id="IPR018170">
    <property type="entry name" value="Aldo/ket_reductase_CS"/>
</dbReference>
<evidence type="ECO:0000256" key="1">
    <source>
        <dbReference type="ARBA" id="ARBA00007905"/>
    </source>
</evidence>
<dbReference type="OrthoDB" id="416253at2759"/>
<evidence type="ECO:0000313" key="8">
    <source>
        <dbReference type="EMBL" id="KAH7347741.1"/>
    </source>
</evidence>
<dbReference type="InterPro" id="IPR023210">
    <property type="entry name" value="NADP_OxRdtase_dom"/>
</dbReference>
<evidence type="ECO:0000259" key="7">
    <source>
        <dbReference type="Pfam" id="PF00248"/>
    </source>
</evidence>
<dbReference type="InterPro" id="IPR020471">
    <property type="entry name" value="AKR"/>
</dbReference>
<evidence type="ECO:0000256" key="4">
    <source>
        <dbReference type="PIRSR" id="PIRSR000097-1"/>
    </source>
</evidence>
<evidence type="ECO:0000256" key="2">
    <source>
        <dbReference type="ARBA" id="ARBA00022857"/>
    </source>
</evidence>
<proteinExistence type="inferred from homology"/>
<name>A0A8K0T537_9PEZI</name>
<accession>A0A8K0T537</accession>
<dbReference type="Gene3D" id="3.20.20.100">
    <property type="entry name" value="NADP-dependent oxidoreductase domain"/>
    <property type="match status" value="1"/>
</dbReference>
<comment type="similarity">
    <text evidence="1">Belongs to the aldo/keto reductase family.</text>
</comment>
<evidence type="ECO:0000256" key="6">
    <source>
        <dbReference type="PIRSR" id="PIRSR000097-3"/>
    </source>
</evidence>
<feature type="binding site" evidence="5">
    <location>
        <position position="134"/>
    </location>
    <ligand>
        <name>substrate</name>
    </ligand>
</feature>
<comment type="caution">
    <text evidence="8">The sequence shown here is derived from an EMBL/GenBank/DDBJ whole genome shotgun (WGS) entry which is preliminary data.</text>
</comment>
<keyword evidence="3" id="KW-0560">Oxidoreductase</keyword>
<dbReference type="InterPro" id="IPR044494">
    <property type="entry name" value="AKR3C2/3"/>
</dbReference>
<dbReference type="PRINTS" id="PR00069">
    <property type="entry name" value="ALDKETRDTASE"/>
</dbReference>
<evidence type="ECO:0000313" key="9">
    <source>
        <dbReference type="Proteomes" id="UP000813385"/>
    </source>
</evidence>